<evidence type="ECO:0000313" key="1">
    <source>
        <dbReference type="EMBL" id="GKV36327.1"/>
    </source>
</evidence>
<reference evidence="1 2" key="1">
    <citation type="journal article" date="2021" name="Commun. Biol.">
        <title>The genome of Shorea leprosula (Dipterocarpaceae) highlights the ecological relevance of drought in aseasonal tropical rainforests.</title>
        <authorList>
            <person name="Ng K.K.S."/>
            <person name="Kobayashi M.J."/>
            <person name="Fawcett J.A."/>
            <person name="Hatakeyama M."/>
            <person name="Paape T."/>
            <person name="Ng C.H."/>
            <person name="Ang C.C."/>
            <person name="Tnah L.H."/>
            <person name="Lee C.T."/>
            <person name="Nishiyama T."/>
            <person name="Sese J."/>
            <person name="O'Brien M.J."/>
            <person name="Copetti D."/>
            <person name="Mohd Noor M.I."/>
            <person name="Ong R.C."/>
            <person name="Putra M."/>
            <person name="Sireger I.Z."/>
            <person name="Indrioko S."/>
            <person name="Kosugi Y."/>
            <person name="Izuno A."/>
            <person name="Isagi Y."/>
            <person name="Lee S.L."/>
            <person name="Shimizu K.K."/>
        </authorList>
    </citation>
    <scope>NUCLEOTIDE SEQUENCE [LARGE SCALE GENOMIC DNA]</scope>
    <source>
        <strain evidence="1">214</strain>
    </source>
</reference>
<gene>
    <name evidence="1" type="ORF">SLEP1_g44471</name>
</gene>
<dbReference type="Proteomes" id="UP001054252">
    <property type="component" value="Unassembled WGS sequence"/>
</dbReference>
<accession>A0AAV5LI63</accession>
<proteinExistence type="predicted"/>
<name>A0AAV5LI63_9ROSI</name>
<protein>
    <submittedName>
        <fullName evidence="1">Uncharacterized protein</fullName>
    </submittedName>
</protein>
<sequence length="47" mass="5296">MLLSHLLYHYHVCSNSTKAIQELNGYNDSIEKPEMSSVSNICAGRLK</sequence>
<comment type="caution">
    <text evidence="1">The sequence shown here is derived from an EMBL/GenBank/DDBJ whole genome shotgun (WGS) entry which is preliminary data.</text>
</comment>
<dbReference type="EMBL" id="BPVZ01000116">
    <property type="protein sequence ID" value="GKV36327.1"/>
    <property type="molecule type" value="Genomic_DNA"/>
</dbReference>
<evidence type="ECO:0000313" key="2">
    <source>
        <dbReference type="Proteomes" id="UP001054252"/>
    </source>
</evidence>
<organism evidence="1 2">
    <name type="scientific">Rubroshorea leprosula</name>
    <dbReference type="NCBI Taxonomy" id="152421"/>
    <lineage>
        <taxon>Eukaryota</taxon>
        <taxon>Viridiplantae</taxon>
        <taxon>Streptophyta</taxon>
        <taxon>Embryophyta</taxon>
        <taxon>Tracheophyta</taxon>
        <taxon>Spermatophyta</taxon>
        <taxon>Magnoliopsida</taxon>
        <taxon>eudicotyledons</taxon>
        <taxon>Gunneridae</taxon>
        <taxon>Pentapetalae</taxon>
        <taxon>rosids</taxon>
        <taxon>malvids</taxon>
        <taxon>Malvales</taxon>
        <taxon>Dipterocarpaceae</taxon>
        <taxon>Rubroshorea</taxon>
    </lineage>
</organism>
<dbReference type="AlphaFoldDB" id="A0AAV5LI63"/>
<keyword evidence="2" id="KW-1185">Reference proteome</keyword>